<dbReference type="AlphaFoldDB" id="A0A1H4JVF4"/>
<evidence type="ECO:0000313" key="2">
    <source>
        <dbReference type="EMBL" id="SEB50183.1"/>
    </source>
</evidence>
<name>A0A1H4JVF4_9HYPH</name>
<feature type="transmembrane region" description="Helical" evidence="1">
    <location>
        <begin position="7"/>
        <end position="25"/>
    </location>
</feature>
<dbReference type="Proteomes" id="UP000199064">
    <property type="component" value="Unassembled WGS sequence"/>
</dbReference>
<sequence length="96" mass="10075">MLMKLDTSWLIFALVAVTMIAYILSLGLDAAMKDDGFGAMGNAMIITAAFFGTIYLANQRGVRFSSLTEGGTAGLGGAFAALLVLVIVKAVLRRLS</sequence>
<organism evidence="2 3">
    <name type="scientific">Nitratireductor aquibiodomus</name>
    <dbReference type="NCBI Taxonomy" id="204799"/>
    <lineage>
        <taxon>Bacteria</taxon>
        <taxon>Pseudomonadati</taxon>
        <taxon>Pseudomonadota</taxon>
        <taxon>Alphaproteobacteria</taxon>
        <taxon>Hyphomicrobiales</taxon>
        <taxon>Phyllobacteriaceae</taxon>
        <taxon>Nitratireductor</taxon>
    </lineage>
</organism>
<keyword evidence="1" id="KW-1133">Transmembrane helix</keyword>
<dbReference type="EMBL" id="FNSL01000001">
    <property type="protein sequence ID" value="SEB50183.1"/>
    <property type="molecule type" value="Genomic_DNA"/>
</dbReference>
<evidence type="ECO:0000256" key="1">
    <source>
        <dbReference type="SAM" id="Phobius"/>
    </source>
</evidence>
<keyword evidence="3" id="KW-1185">Reference proteome</keyword>
<reference evidence="3" key="1">
    <citation type="submission" date="2016-10" db="EMBL/GenBank/DDBJ databases">
        <authorList>
            <person name="Varghese N."/>
            <person name="Submissions S."/>
        </authorList>
    </citation>
    <scope>NUCLEOTIDE SEQUENCE [LARGE SCALE GENOMIC DNA]</scope>
    <source>
        <strain evidence="3">ES.061</strain>
    </source>
</reference>
<proteinExistence type="predicted"/>
<keyword evidence="1" id="KW-0812">Transmembrane</keyword>
<evidence type="ECO:0000313" key="3">
    <source>
        <dbReference type="Proteomes" id="UP000199064"/>
    </source>
</evidence>
<feature type="transmembrane region" description="Helical" evidence="1">
    <location>
        <begin position="70"/>
        <end position="92"/>
    </location>
</feature>
<dbReference type="RefSeq" id="WP_025029214.1">
    <property type="nucleotide sequence ID" value="NZ_FNSL01000001.1"/>
</dbReference>
<accession>A0A1H4JVF4</accession>
<keyword evidence="1" id="KW-0472">Membrane</keyword>
<protein>
    <submittedName>
        <fullName evidence="2">Uncharacterized protein</fullName>
    </submittedName>
</protein>
<gene>
    <name evidence="2" type="ORF">SAMN05216452_1718</name>
</gene>
<feature type="transmembrane region" description="Helical" evidence="1">
    <location>
        <begin position="37"/>
        <end position="58"/>
    </location>
</feature>